<dbReference type="AlphaFoldDB" id="A0A081BQA5"/>
<evidence type="ECO:0000313" key="3">
    <source>
        <dbReference type="EMBL" id="GAK52571.1"/>
    </source>
</evidence>
<protein>
    <submittedName>
        <fullName evidence="3">Extracellular solute-binding protein family 1</fullName>
    </submittedName>
</protein>
<dbReference type="STRING" id="1499966.U14_03823"/>
<dbReference type="InterPro" id="IPR022627">
    <property type="entry name" value="DUF3502"/>
</dbReference>
<dbReference type="Pfam" id="PF12010">
    <property type="entry name" value="DUF3502"/>
    <property type="match status" value="1"/>
</dbReference>
<gene>
    <name evidence="3" type="ORF">U14_03823</name>
</gene>
<proteinExistence type="predicted"/>
<feature type="signal peptide" evidence="1">
    <location>
        <begin position="1"/>
        <end position="27"/>
    </location>
</feature>
<keyword evidence="1" id="KW-0732">Signal</keyword>
<dbReference type="HOGENOM" id="CLU_037301_0_0_0"/>
<name>A0A081BQA5_9BACT</name>
<feature type="chain" id="PRO_5001755338" evidence="1">
    <location>
        <begin position="28"/>
        <end position="513"/>
    </location>
</feature>
<evidence type="ECO:0000259" key="2">
    <source>
        <dbReference type="Pfam" id="PF12010"/>
    </source>
</evidence>
<accession>A0A081BQA5</accession>
<dbReference type="Gene3D" id="3.40.190.10">
    <property type="entry name" value="Periplasmic binding protein-like II"/>
    <property type="match status" value="2"/>
</dbReference>
<dbReference type="InterPro" id="IPR050490">
    <property type="entry name" value="Bact_solute-bd_prot1"/>
</dbReference>
<keyword evidence="4" id="KW-1185">Reference proteome</keyword>
<dbReference type="EMBL" id="DF820458">
    <property type="protein sequence ID" value="GAK52571.1"/>
    <property type="molecule type" value="Genomic_DNA"/>
</dbReference>
<feature type="domain" description="DUF3502" evidence="2">
    <location>
        <begin position="441"/>
        <end position="509"/>
    </location>
</feature>
<evidence type="ECO:0000256" key="1">
    <source>
        <dbReference type="SAM" id="SignalP"/>
    </source>
</evidence>
<sequence>MKSFVKRVGIGFGLLACIALMAMSVSAADGVDTSKEINIIGYLLGAAPAGMPEVIEQLNQKLKADINATMEIRYIGWGDFQSKYPLILAAGEDIDWIFTANWSFYFQQAAKGAFLEITDEMMQKYMPKHYAALNKVAYQQAKVNGKVYMIPTSTPDRKVPVMLIRGDLRKKYGVPEITKFADIEPYLEAIKKNEPGMMPMNLDSTYDIGFPFAALAQQNGDFFSDILYATGSGTGVVWGLEDPTGKLLYMLDEPVISQFKKAAVTMKSWYDKGYINKDVFANKVRSKDAFTQGKSAVAIGNSQDIQGTLSDAASKGWEIEIIPALNVNGHYVADPFINNGVALAATTENPERVLMALDLIMEDPTYNMLVYFGVEGKNYVIKDNKVALPEGVTADKNTYPPDAAGFWFTNKDQFPPLAEWTENYVAHRTAVREKGYLVNHPLAAFSANTENVKTEVSNLNQVMVQYYQPINVGMAKDIDAAFKTLDDKLKAAGVEKVRAEFQTQIDAYMQSLK</sequence>
<reference evidence="3" key="1">
    <citation type="journal article" date="2015" name="PeerJ">
        <title>First genomic representation of candidate bacterial phylum KSB3 points to enhanced environmental sensing as a trigger of wastewater bulking.</title>
        <authorList>
            <person name="Sekiguchi Y."/>
            <person name="Ohashi A."/>
            <person name="Parks D.H."/>
            <person name="Yamauchi T."/>
            <person name="Tyson G.W."/>
            <person name="Hugenholtz P."/>
        </authorList>
    </citation>
    <scope>NUCLEOTIDE SEQUENCE [LARGE SCALE GENOMIC DNA]</scope>
</reference>
<organism evidence="3">
    <name type="scientific">Candidatus Moduliflexus flocculans</name>
    <dbReference type="NCBI Taxonomy" id="1499966"/>
    <lineage>
        <taxon>Bacteria</taxon>
        <taxon>Candidatus Moduliflexota</taxon>
        <taxon>Candidatus Moduliflexia</taxon>
        <taxon>Candidatus Moduliflexales</taxon>
        <taxon>Candidatus Moduliflexaceae</taxon>
    </lineage>
</organism>
<dbReference type="PANTHER" id="PTHR43649">
    <property type="entry name" value="ARABINOSE-BINDING PROTEIN-RELATED"/>
    <property type="match status" value="1"/>
</dbReference>
<evidence type="ECO:0000313" key="4">
    <source>
        <dbReference type="Proteomes" id="UP000030700"/>
    </source>
</evidence>
<dbReference type="SUPFAM" id="SSF53850">
    <property type="entry name" value="Periplasmic binding protein-like II"/>
    <property type="match status" value="1"/>
</dbReference>
<dbReference type="Proteomes" id="UP000030700">
    <property type="component" value="Unassembled WGS sequence"/>
</dbReference>
<dbReference type="PANTHER" id="PTHR43649:SF17">
    <property type="entry name" value="ABC TRANSPORTER SOLUTE BINDING PROTEIN-SUGAR TRANSPORT"/>
    <property type="match status" value="1"/>
</dbReference>